<evidence type="ECO:0000259" key="4">
    <source>
        <dbReference type="SMART" id="SM01264"/>
    </source>
</evidence>
<evidence type="ECO:0000256" key="1">
    <source>
        <dbReference type="ARBA" id="ARBA00001947"/>
    </source>
</evidence>
<dbReference type="GO" id="GO:0046872">
    <property type="term" value="F:metal ion binding"/>
    <property type="evidence" value="ECO:0007669"/>
    <property type="project" value="InterPro"/>
</dbReference>
<dbReference type="PANTHER" id="PTHR43016">
    <property type="entry name" value="PRESEQUENCE PROTEASE"/>
    <property type="match status" value="1"/>
</dbReference>
<feature type="domain" description="Peptidase M16C associated" evidence="4">
    <location>
        <begin position="471"/>
        <end position="717"/>
    </location>
</feature>
<reference evidence="5" key="1">
    <citation type="submission" date="2022-07" db="EMBL/GenBank/DDBJ databases">
        <title>Alkalimarinus sp. nov., isolated from gut of a Alitta virens.</title>
        <authorList>
            <person name="Yang A.I."/>
            <person name="Shin N.-R."/>
        </authorList>
    </citation>
    <scope>NUCLEOTIDE SEQUENCE</scope>
    <source>
        <strain evidence="5">FA028</strain>
    </source>
</reference>
<comment type="similarity">
    <text evidence="2 3">Belongs to the peptidase M16 family.</text>
</comment>
<dbReference type="Gene3D" id="3.30.830.10">
    <property type="entry name" value="Metalloenzyme, LuxS/M16 peptidase-like"/>
    <property type="match status" value="4"/>
</dbReference>
<comment type="cofactor">
    <cofactor evidence="1">
        <name>Zn(2+)</name>
        <dbReference type="ChEBI" id="CHEBI:29105"/>
    </cofactor>
</comment>
<evidence type="ECO:0000256" key="3">
    <source>
        <dbReference type="RuleBase" id="RU004447"/>
    </source>
</evidence>
<dbReference type="RefSeq" id="WP_251811759.1">
    <property type="nucleotide sequence ID" value="NZ_CP101527.1"/>
</dbReference>
<dbReference type="Pfam" id="PF08367">
    <property type="entry name" value="M16C_assoc"/>
    <property type="match status" value="1"/>
</dbReference>
<gene>
    <name evidence="5" type="ORF">NNL22_07915</name>
</gene>
<dbReference type="EMBL" id="CP101527">
    <property type="protein sequence ID" value="UZW76499.1"/>
    <property type="molecule type" value="Genomic_DNA"/>
</dbReference>
<dbReference type="PROSITE" id="PS00143">
    <property type="entry name" value="INSULINASE"/>
    <property type="match status" value="1"/>
</dbReference>
<proteinExistence type="inferred from homology"/>
<dbReference type="InterPro" id="IPR013578">
    <property type="entry name" value="Peptidase_M16C_assoc"/>
</dbReference>
<accession>A0A9E8HVF6</accession>
<dbReference type="PANTHER" id="PTHR43016:SF13">
    <property type="entry name" value="PRESEQUENCE PROTEASE, MITOCHONDRIAL"/>
    <property type="match status" value="1"/>
</dbReference>
<dbReference type="SUPFAM" id="SSF63411">
    <property type="entry name" value="LuxS/MPP-like metallohydrolase"/>
    <property type="match status" value="4"/>
</dbReference>
<keyword evidence="6" id="KW-1185">Reference proteome</keyword>
<dbReference type="KEGG" id="asem:NNL22_07915"/>
<dbReference type="Pfam" id="PF05193">
    <property type="entry name" value="Peptidase_M16_C"/>
    <property type="match status" value="1"/>
</dbReference>
<dbReference type="GO" id="GO:0004222">
    <property type="term" value="F:metalloendopeptidase activity"/>
    <property type="evidence" value="ECO:0007669"/>
    <property type="project" value="InterPro"/>
</dbReference>
<dbReference type="FunFam" id="3.30.830.10:FF:000011">
    <property type="entry name" value="Presequence protease, mitochondrial"/>
    <property type="match status" value="1"/>
</dbReference>
<dbReference type="InterPro" id="IPR011249">
    <property type="entry name" value="Metalloenz_LuxS/M16"/>
</dbReference>
<dbReference type="GO" id="GO:0006508">
    <property type="term" value="P:proteolysis"/>
    <property type="evidence" value="ECO:0007669"/>
    <property type="project" value="InterPro"/>
</dbReference>
<name>A0A9E8HVF6_9ALTE</name>
<dbReference type="AlphaFoldDB" id="A0A9E8HVF6"/>
<dbReference type="InterPro" id="IPR007863">
    <property type="entry name" value="Peptidase_M16_C"/>
</dbReference>
<dbReference type="Pfam" id="PF00675">
    <property type="entry name" value="Peptidase_M16"/>
    <property type="match status" value="1"/>
</dbReference>
<dbReference type="Pfam" id="PF22516">
    <property type="entry name" value="PreP_C"/>
    <property type="match status" value="1"/>
</dbReference>
<dbReference type="InterPro" id="IPR055130">
    <property type="entry name" value="PreP_C"/>
</dbReference>
<organism evidence="5 6">
    <name type="scientific">Alkalimarinus sediminis</name>
    <dbReference type="NCBI Taxonomy" id="1632866"/>
    <lineage>
        <taxon>Bacteria</taxon>
        <taxon>Pseudomonadati</taxon>
        <taxon>Pseudomonadota</taxon>
        <taxon>Gammaproteobacteria</taxon>
        <taxon>Alteromonadales</taxon>
        <taxon>Alteromonadaceae</taxon>
        <taxon>Alkalimarinus</taxon>
    </lineage>
</organism>
<sequence length="977" mass="108817">MSETNSSNMSSHPAFELLRTQKIDSLKVEIQEYVHLQTGAKHLHLAADNDENVFLVGLKTVPQDNTGVAHILEHTALCGSERFPVRDPFFMMIRRSLNTFMNAFTSSDWTAYPFASKNRKDFDNLLSVYLDSVFFSSLDPLDFAQEGHRLEFEEADNTESNLTYKGVVYNEMKGAMSSPVSQLWQTLTKYVFPTSTYHYNSGGEPEHITDLSYDDLIAFYRKHYHPSNAVFLTFGNIPAEQHHEKFEQLVLNRFDKQSEEVVVTDEKRYFSPVRVQESYPVNSADELQKKTHIVIGWLLGHSFNLEENLEAHLLSNVLFENSASPLQQALETTALGHAPSPLCGLEDSNREMTFVCGIEGGEVESTQAVEDLVNSVLEKVASEGVAKERLEAVLHQLELSQREISGDHYPYGLQLILGALSPMIHGGDPVELLDLEPVLENLRKKIEDPEYIKGLVRRLLLENPHRVTLSLRPDASFEEQREKSLHAELAKIKAQLSDDEKQHIVSQAKALADRQCQKDDETILPKVGIEDVPLALNFPESCQFSATPDIQTYSQGTNGLVYQQIIVDLPALTEEELQVLPIYTSCLSEMGAGSSSYLDIQNKQSEVTGGIAAYSSVKGQIGDEQKVSGYVIFSGKALSRNSDELSKLMQEIVLGVRFDESERLKELVSQIRAKKEQSVTSNGHGLAMGAATSLMSPVARLTFSLGGLQGIKHIKKLDDCLSNSEELAKLQSLLSSLHKKVSTSSRRFLVIAEPEKVNDAAEFTSKLWSSIESIDHQQFSLSPVREQVKQGWLTATQVNFCAKAYPTVAIEHEDSAALTVLGGFLRNGYLHRVIREQGGAYGGGAGQDSSIAAFRFFSYRDPRLEETLTDFDRSLEWMLTEEHEPSALEEAVLGVVSQIDKPKSPAGEAKSDYHSELFGRTAAQRAGFRQRVLSVTLEDLKRVAKQYFNPEQASVAVVTSPANKDVIESLGLEVNEL</sequence>
<dbReference type="SMART" id="SM01264">
    <property type="entry name" value="M16C_associated"/>
    <property type="match status" value="1"/>
</dbReference>
<evidence type="ECO:0000313" key="5">
    <source>
        <dbReference type="EMBL" id="UZW76499.1"/>
    </source>
</evidence>
<dbReference type="InterPro" id="IPR001431">
    <property type="entry name" value="Pept_M16_Zn_BS"/>
</dbReference>
<dbReference type="InterPro" id="IPR011765">
    <property type="entry name" value="Pept_M16_N"/>
</dbReference>
<evidence type="ECO:0000313" key="6">
    <source>
        <dbReference type="Proteomes" id="UP001164472"/>
    </source>
</evidence>
<dbReference type="Proteomes" id="UP001164472">
    <property type="component" value="Chromosome"/>
</dbReference>
<evidence type="ECO:0000256" key="2">
    <source>
        <dbReference type="ARBA" id="ARBA00007261"/>
    </source>
</evidence>
<protein>
    <submittedName>
        <fullName evidence="5">Insulinase family protein</fullName>
    </submittedName>
</protein>